<dbReference type="SUPFAM" id="SSF81891">
    <property type="entry name" value="Poly A polymerase C-terminal region-like"/>
    <property type="match status" value="1"/>
</dbReference>
<dbReference type="PANTHER" id="PTHR47788">
    <property type="entry name" value="POLYA POLYMERASE"/>
    <property type="match status" value="1"/>
</dbReference>
<dbReference type="Pfam" id="PF01743">
    <property type="entry name" value="PolyA_pol"/>
    <property type="match status" value="1"/>
</dbReference>
<dbReference type="AlphaFoldDB" id="A0A7V4E5G3"/>
<dbReference type="CDD" id="cd05398">
    <property type="entry name" value="NT_ClassII-CCAase"/>
    <property type="match status" value="1"/>
</dbReference>
<dbReference type="Gene3D" id="3.30.460.10">
    <property type="entry name" value="Beta Polymerase, domain 2"/>
    <property type="match status" value="1"/>
</dbReference>
<name>A0A7V4E5G3_UNCW3</name>
<evidence type="ECO:0000256" key="10">
    <source>
        <dbReference type="ARBA" id="ARBA00022884"/>
    </source>
</evidence>
<organism evidence="13">
    <name type="scientific">candidate division WOR-3 bacterium</name>
    <dbReference type="NCBI Taxonomy" id="2052148"/>
    <lineage>
        <taxon>Bacteria</taxon>
        <taxon>Bacteria division WOR-3</taxon>
    </lineage>
</organism>
<comment type="similarity">
    <text evidence="2 11">Belongs to the tRNA nucleotidyltransferase/poly(A) polymerase family.</text>
</comment>
<evidence type="ECO:0000256" key="9">
    <source>
        <dbReference type="ARBA" id="ARBA00022842"/>
    </source>
</evidence>
<keyword evidence="6" id="KW-0548">Nucleotidyltransferase</keyword>
<comment type="caution">
    <text evidence="13">The sequence shown here is derived from an EMBL/GenBank/DDBJ whole genome shotgun (WGS) entry which is preliminary data.</text>
</comment>
<dbReference type="InterPro" id="IPR052390">
    <property type="entry name" value="tRNA_nt/polyA_polymerase"/>
</dbReference>
<gene>
    <name evidence="13" type="ORF">ENU66_05485</name>
</gene>
<dbReference type="GO" id="GO:0000166">
    <property type="term" value="F:nucleotide binding"/>
    <property type="evidence" value="ECO:0007669"/>
    <property type="project" value="UniProtKB-KW"/>
</dbReference>
<accession>A0A7V4E5G3</accession>
<dbReference type="InterPro" id="IPR002646">
    <property type="entry name" value="PolA_pol_head_dom"/>
</dbReference>
<keyword evidence="4 11" id="KW-0808">Transferase</keyword>
<dbReference type="InterPro" id="IPR043519">
    <property type="entry name" value="NT_sf"/>
</dbReference>
<proteinExistence type="inferred from homology"/>
<evidence type="ECO:0000259" key="12">
    <source>
        <dbReference type="Pfam" id="PF01743"/>
    </source>
</evidence>
<evidence type="ECO:0000256" key="2">
    <source>
        <dbReference type="ARBA" id="ARBA00007265"/>
    </source>
</evidence>
<dbReference type="GO" id="GO:0008033">
    <property type="term" value="P:tRNA processing"/>
    <property type="evidence" value="ECO:0007669"/>
    <property type="project" value="UniProtKB-KW"/>
</dbReference>
<comment type="cofactor">
    <cofactor evidence="1">
        <name>Mg(2+)</name>
        <dbReference type="ChEBI" id="CHEBI:18420"/>
    </cofactor>
</comment>
<reference evidence="13" key="1">
    <citation type="journal article" date="2020" name="mSystems">
        <title>Genome- and Community-Level Interaction Insights into Carbon Utilization and Element Cycling Functions of Hydrothermarchaeota in Hydrothermal Sediment.</title>
        <authorList>
            <person name="Zhou Z."/>
            <person name="Liu Y."/>
            <person name="Xu W."/>
            <person name="Pan J."/>
            <person name="Luo Z.H."/>
            <person name="Li M."/>
        </authorList>
    </citation>
    <scope>NUCLEOTIDE SEQUENCE [LARGE SCALE GENOMIC DNA]</scope>
    <source>
        <strain evidence="13">SpSt-69</strain>
    </source>
</reference>
<dbReference type="SUPFAM" id="SSF81301">
    <property type="entry name" value="Nucleotidyltransferase"/>
    <property type="match status" value="1"/>
</dbReference>
<dbReference type="GO" id="GO:0016779">
    <property type="term" value="F:nucleotidyltransferase activity"/>
    <property type="evidence" value="ECO:0007669"/>
    <property type="project" value="UniProtKB-KW"/>
</dbReference>
<sequence length="390" mass="46201">MIVDFDRIKGERLLRLILSLDGEKFYIVGGCVRDLLLNKSLKDIDVVVERLNRSFIKNFLLIFGVQNYSKSQFLTFKIGTSKGIFDIARARGEYYEAPGKLPRVYPVYDIVKDLKRRDFTINSMAIEFWPRTFKLIDPLGGFDDLKSRILRVNKKGSFIDDPTRAFRAIRYRHRFDFRYDKLTENEFENLNRSLPNLSFARLRNEIARVVCEEKRFLMLKEIGERGILRIWDESFNSFDVKMLEELDRILPRAEDKWFYFLIPFGLENYFKKYPYNFKVSERKILELLFKSLDLSSLSRPSGMHSVLKDAEAETVRVWGALKGVKQELLMDYLWKRDLLKNSIRFNVLVKRLGNFERARKAYNLLVHAFLDGEIEPGEEEEFLRKILSDL</sequence>
<keyword evidence="7" id="KW-0479">Metal-binding</keyword>
<dbReference type="GO" id="GO:0000049">
    <property type="term" value="F:tRNA binding"/>
    <property type="evidence" value="ECO:0007669"/>
    <property type="project" value="UniProtKB-KW"/>
</dbReference>
<evidence type="ECO:0000256" key="7">
    <source>
        <dbReference type="ARBA" id="ARBA00022723"/>
    </source>
</evidence>
<keyword evidence="3" id="KW-0820">tRNA-binding</keyword>
<feature type="domain" description="Poly A polymerase head" evidence="12">
    <location>
        <begin position="25"/>
        <end position="151"/>
    </location>
</feature>
<dbReference type="EMBL" id="DTDJ01000035">
    <property type="protein sequence ID" value="HGL17756.1"/>
    <property type="molecule type" value="Genomic_DNA"/>
</dbReference>
<keyword evidence="10 11" id="KW-0694">RNA-binding</keyword>
<dbReference type="GO" id="GO:0046872">
    <property type="term" value="F:metal ion binding"/>
    <property type="evidence" value="ECO:0007669"/>
    <property type="project" value="UniProtKB-KW"/>
</dbReference>
<evidence type="ECO:0000313" key="13">
    <source>
        <dbReference type="EMBL" id="HGL17756.1"/>
    </source>
</evidence>
<dbReference type="PANTHER" id="PTHR47788:SF1">
    <property type="entry name" value="A-ADDING TRNA NUCLEOTIDYLTRANSFERASE"/>
    <property type="match status" value="1"/>
</dbReference>
<evidence type="ECO:0000256" key="3">
    <source>
        <dbReference type="ARBA" id="ARBA00022555"/>
    </source>
</evidence>
<protein>
    <submittedName>
        <fullName evidence="13">CCA tRNA nucleotidyltransferase</fullName>
    </submittedName>
</protein>
<evidence type="ECO:0000256" key="5">
    <source>
        <dbReference type="ARBA" id="ARBA00022694"/>
    </source>
</evidence>
<keyword evidence="5" id="KW-0819">tRNA processing</keyword>
<evidence type="ECO:0000256" key="6">
    <source>
        <dbReference type="ARBA" id="ARBA00022695"/>
    </source>
</evidence>
<dbReference type="Gene3D" id="1.10.3090.10">
    <property type="entry name" value="cca-adding enzyme, domain 2"/>
    <property type="match status" value="1"/>
</dbReference>
<keyword evidence="9" id="KW-0460">Magnesium</keyword>
<evidence type="ECO:0000256" key="4">
    <source>
        <dbReference type="ARBA" id="ARBA00022679"/>
    </source>
</evidence>
<evidence type="ECO:0000256" key="11">
    <source>
        <dbReference type="RuleBase" id="RU003953"/>
    </source>
</evidence>
<evidence type="ECO:0000256" key="8">
    <source>
        <dbReference type="ARBA" id="ARBA00022741"/>
    </source>
</evidence>
<keyword evidence="8" id="KW-0547">Nucleotide-binding</keyword>
<evidence type="ECO:0000256" key="1">
    <source>
        <dbReference type="ARBA" id="ARBA00001946"/>
    </source>
</evidence>